<organism evidence="2 3">
    <name type="scientific">Methanolobus tindarius DSM 2278</name>
    <dbReference type="NCBI Taxonomy" id="1090322"/>
    <lineage>
        <taxon>Archaea</taxon>
        <taxon>Methanobacteriati</taxon>
        <taxon>Methanobacteriota</taxon>
        <taxon>Stenosarchaea group</taxon>
        <taxon>Methanomicrobia</taxon>
        <taxon>Methanosarcinales</taxon>
        <taxon>Methanosarcinaceae</taxon>
        <taxon>Methanolobus</taxon>
    </lineage>
</organism>
<accession>W9DSR7</accession>
<feature type="domain" description="DUF2023" evidence="1">
    <location>
        <begin position="18"/>
        <end position="118"/>
    </location>
</feature>
<gene>
    <name evidence="2" type="ORF">MettiDRAFT_2329</name>
</gene>
<evidence type="ECO:0000313" key="3">
    <source>
        <dbReference type="Proteomes" id="UP000019483"/>
    </source>
</evidence>
<dbReference type="Gene3D" id="3.30.2190.10">
    <property type="entry name" value="PG1857-like"/>
    <property type="match status" value="1"/>
</dbReference>
<evidence type="ECO:0000259" key="1">
    <source>
        <dbReference type="Pfam" id="PF09633"/>
    </source>
</evidence>
<dbReference type="InterPro" id="IPR036780">
    <property type="entry name" value="PG1857-like_sf"/>
</dbReference>
<keyword evidence="3" id="KW-1185">Reference proteome</keyword>
<dbReference type="OrthoDB" id="142642at2157"/>
<dbReference type="Pfam" id="PF09633">
    <property type="entry name" value="DUF2023"/>
    <property type="match status" value="1"/>
</dbReference>
<dbReference type="EMBL" id="AZAJ01000001">
    <property type="protein sequence ID" value="ETA68843.1"/>
    <property type="molecule type" value="Genomic_DNA"/>
</dbReference>
<name>W9DSR7_METTI</name>
<dbReference type="InterPro" id="IPR018594">
    <property type="entry name" value="DUF2023"/>
</dbReference>
<dbReference type="AlphaFoldDB" id="W9DSR7"/>
<evidence type="ECO:0000313" key="2">
    <source>
        <dbReference type="EMBL" id="ETA68843.1"/>
    </source>
</evidence>
<protein>
    <recommendedName>
        <fullName evidence="1">DUF2023 domain-containing protein</fullName>
    </recommendedName>
</protein>
<dbReference type="Proteomes" id="UP000019483">
    <property type="component" value="Unassembled WGS sequence"/>
</dbReference>
<reference evidence="2 3" key="1">
    <citation type="submission" date="2013-08" db="EMBL/GenBank/DDBJ databases">
        <authorList>
            <consortium name="DOE Joint Genome Institute"/>
            <person name="Eisen J."/>
            <person name="Huntemann M."/>
            <person name="Han J."/>
            <person name="Chen A."/>
            <person name="Kyrpides N."/>
            <person name="Mavromatis K."/>
            <person name="Markowitz V."/>
            <person name="Palaniappan K."/>
            <person name="Ivanova N."/>
            <person name="Schaumberg A."/>
            <person name="Pati A."/>
            <person name="Liolios K."/>
            <person name="Nordberg H.P."/>
            <person name="Cantor M.N."/>
            <person name="Hua S.X."/>
            <person name="Woyke T."/>
        </authorList>
    </citation>
    <scope>NUCLEOTIDE SEQUENCE [LARGE SCALE GENOMIC DNA]</scope>
    <source>
        <strain evidence="2 3">DSM 2278</strain>
    </source>
</reference>
<sequence length="148" mass="17366">MKKVSDDFLNSYMRGNMQVLRHHIYEYQKGLRHLILHTSTTDLENEITDLLEKKNVNYHIQKASDKKINVFFGDRRCISVLKKIGNKSLSDYTPEEDFILGTMLGYDRIQQCDRYLKRKSKSQSQSAGVYFTCDHRHVSASCQQEIQI</sequence>
<dbReference type="SUPFAM" id="SSF160448">
    <property type="entry name" value="PG1857-like"/>
    <property type="match status" value="1"/>
</dbReference>
<proteinExistence type="predicted"/>
<comment type="caution">
    <text evidence="2">The sequence shown here is derived from an EMBL/GenBank/DDBJ whole genome shotgun (WGS) entry which is preliminary data.</text>
</comment>